<evidence type="ECO:0000313" key="2">
    <source>
        <dbReference type="Proteomes" id="UP000180057"/>
    </source>
</evidence>
<organism evidence="1 2">
    <name type="scientific">Anaerobacillus alkalidiazotrophicus</name>
    <dbReference type="NCBI Taxonomy" id="472963"/>
    <lineage>
        <taxon>Bacteria</taxon>
        <taxon>Bacillati</taxon>
        <taxon>Bacillota</taxon>
        <taxon>Bacilli</taxon>
        <taxon>Bacillales</taxon>
        <taxon>Bacillaceae</taxon>
        <taxon>Anaerobacillus</taxon>
    </lineage>
</organism>
<dbReference type="RefSeq" id="WP_071389079.1">
    <property type="nucleotide sequence ID" value="NZ_MLQS01000002.1"/>
</dbReference>
<dbReference type="EMBL" id="MLQS01000002">
    <property type="protein sequence ID" value="OIJ20992.1"/>
    <property type="molecule type" value="Genomic_DNA"/>
</dbReference>
<dbReference type="OrthoDB" id="419816at2"/>
<dbReference type="AlphaFoldDB" id="A0A1S2M843"/>
<comment type="caution">
    <text evidence="1">The sequence shown here is derived from an EMBL/GenBank/DDBJ whole genome shotgun (WGS) entry which is preliminary data.</text>
</comment>
<proteinExistence type="predicted"/>
<keyword evidence="2" id="KW-1185">Reference proteome</keyword>
<sequence>MGVVRDEYPNYKPHQYTYKFYETKINYTYKTYKLLDQQEKELAASDNPFAMAILAGIYVIRSKRDNAKKFLFKLNLVRLLLSKKWEKEKIDMIFRFLDGIIRLNEDEALQLKKEVDEIMKKKGDEEMGLTWDKTNLAEVYWKKGNEQGLTEGQRKKALEMALNLLKEGVDAQVIVRASGLDKEEVERLAVQLNNK</sequence>
<evidence type="ECO:0000313" key="1">
    <source>
        <dbReference type="EMBL" id="OIJ20992.1"/>
    </source>
</evidence>
<evidence type="ECO:0008006" key="3">
    <source>
        <dbReference type="Google" id="ProtNLM"/>
    </source>
</evidence>
<protein>
    <recommendedName>
        <fullName evidence="3">Transposase</fullName>
    </recommendedName>
</protein>
<dbReference type="Proteomes" id="UP000180057">
    <property type="component" value="Unassembled WGS sequence"/>
</dbReference>
<gene>
    <name evidence="1" type="ORF">BKP45_07310</name>
</gene>
<reference evidence="1 2" key="1">
    <citation type="submission" date="2016-10" db="EMBL/GenBank/DDBJ databases">
        <title>Draft genome sequences of four alkaliphilic bacteria belonging to the Anaerobacillus genus.</title>
        <authorList>
            <person name="Bassil N.M."/>
            <person name="Lloyd J.R."/>
        </authorList>
    </citation>
    <scope>NUCLEOTIDE SEQUENCE [LARGE SCALE GENOMIC DNA]</scope>
    <source>
        <strain evidence="1 2">DSM 22531</strain>
    </source>
</reference>
<name>A0A1S2M843_9BACI</name>
<dbReference type="STRING" id="472963.BKP45_07310"/>
<accession>A0A1S2M843</accession>